<dbReference type="InterPro" id="IPR003593">
    <property type="entry name" value="AAA+_ATPase"/>
</dbReference>
<dbReference type="PROSITE" id="PS50110">
    <property type="entry name" value="RESPONSE_REGULATORY"/>
    <property type="match status" value="1"/>
</dbReference>
<feature type="domain" description="Sigma-54 factor interaction" evidence="7">
    <location>
        <begin position="141"/>
        <end position="370"/>
    </location>
</feature>
<dbReference type="CDD" id="cd00009">
    <property type="entry name" value="AAA"/>
    <property type="match status" value="1"/>
</dbReference>
<dbReference type="Pfam" id="PF02954">
    <property type="entry name" value="HTH_8"/>
    <property type="match status" value="1"/>
</dbReference>
<dbReference type="InterPro" id="IPR011006">
    <property type="entry name" value="CheY-like_superfamily"/>
</dbReference>
<dbReference type="InterPro" id="IPR025662">
    <property type="entry name" value="Sigma_54_int_dom_ATP-bd_1"/>
</dbReference>
<dbReference type="Proteomes" id="UP000596248">
    <property type="component" value="Chromosome"/>
</dbReference>
<evidence type="ECO:0000256" key="3">
    <source>
        <dbReference type="ARBA" id="ARBA00023015"/>
    </source>
</evidence>
<dbReference type="PROSITE" id="PS00688">
    <property type="entry name" value="SIGMA54_INTERACT_3"/>
    <property type="match status" value="1"/>
</dbReference>
<dbReference type="PRINTS" id="PR01590">
    <property type="entry name" value="HTHFIS"/>
</dbReference>
<dbReference type="InterPro" id="IPR058031">
    <property type="entry name" value="AAA_lid_NorR"/>
</dbReference>
<dbReference type="SUPFAM" id="SSF52172">
    <property type="entry name" value="CheY-like"/>
    <property type="match status" value="1"/>
</dbReference>
<dbReference type="EMBL" id="CP069127">
    <property type="protein sequence ID" value="QRG67250.1"/>
    <property type="molecule type" value="Genomic_DNA"/>
</dbReference>
<dbReference type="InterPro" id="IPR002197">
    <property type="entry name" value="HTH_Fis"/>
</dbReference>
<dbReference type="Pfam" id="PF25601">
    <property type="entry name" value="AAA_lid_14"/>
    <property type="match status" value="1"/>
</dbReference>
<dbReference type="InterPro" id="IPR025944">
    <property type="entry name" value="Sigma_54_int_dom_CS"/>
</dbReference>
<keyword evidence="3" id="KW-0805">Transcription regulation</keyword>
<dbReference type="InterPro" id="IPR002078">
    <property type="entry name" value="Sigma_54_int"/>
</dbReference>
<dbReference type="Gene3D" id="3.40.50.2300">
    <property type="match status" value="1"/>
</dbReference>
<evidence type="ECO:0000313" key="9">
    <source>
        <dbReference type="EMBL" id="QRG67250.1"/>
    </source>
</evidence>
<keyword evidence="10" id="KW-1185">Reference proteome</keyword>
<evidence type="ECO:0000256" key="6">
    <source>
        <dbReference type="PROSITE-ProRule" id="PRU00169"/>
    </source>
</evidence>
<proteinExistence type="predicted"/>
<evidence type="ECO:0000259" key="7">
    <source>
        <dbReference type="PROSITE" id="PS50045"/>
    </source>
</evidence>
<evidence type="ECO:0000256" key="4">
    <source>
        <dbReference type="ARBA" id="ARBA00023125"/>
    </source>
</evidence>
<keyword evidence="2" id="KW-0067">ATP-binding</keyword>
<dbReference type="Gene3D" id="1.10.8.60">
    <property type="match status" value="1"/>
</dbReference>
<keyword evidence="4" id="KW-0238">DNA-binding</keyword>
<gene>
    <name evidence="9" type="ORF">JNE38_28050</name>
</gene>
<protein>
    <submittedName>
        <fullName evidence="9">Sigma-54-dependent Fis family transcriptional regulator</fullName>
    </submittedName>
</protein>
<dbReference type="PROSITE" id="PS50045">
    <property type="entry name" value="SIGMA54_INTERACT_4"/>
    <property type="match status" value="1"/>
</dbReference>
<evidence type="ECO:0000256" key="2">
    <source>
        <dbReference type="ARBA" id="ARBA00022840"/>
    </source>
</evidence>
<dbReference type="Gene3D" id="1.10.10.60">
    <property type="entry name" value="Homeodomain-like"/>
    <property type="match status" value="1"/>
</dbReference>
<dbReference type="InterPro" id="IPR009057">
    <property type="entry name" value="Homeodomain-like_sf"/>
</dbReference>
<dbReference type="InterPro" id="IPR001789">
    <property type="entry name" value="Sig_transdc_resp-reg_receiver"/>
</dbReference>
<evidence type="ECO:0000313" key="10">
    <source>
        <dbReference type="Proteomes" id="UP000596248"/>
    </source>
</evidence>
<dbReference type="PROSITE" id="PS00675">
    <property type="entry name" value="SIGMA54_INTERACT_1"/>
    <property type="match status" value="1"/>
</dbReference>
<feature type="domain" description="Response regulatory" evidence="8">
    <location>
        <begin position="3"/>
        <end position="116"/>
    </location>
</feature>
<dbReference type="Pfam" id="PF00072">
    <property type="entry name" value="Response_reg"/>
    <property type="match status" value="1"/>
</dbReference>
<evidence type="ECO:0000259" key="8">
    <source>
        <dbReference type="PROSITE" id="PS50110"/>
    </source>
</evidence>
<dbReference type="InterPro" id="IPR025943">
    <property type="entry name" value="Sigma_54_int_dom_ATP-bd_2"/>
</dbReference>
<name>A0ABX7FNJ5_BRECH</name>
<dbReference type="PANTHER" id="PTHR32071">
    <property type="entry name" value="TRANSCRIPTIONAL REGULATORY PROTEIN"/>
    <property type="match status" value="1"/>
</dbReference>
<organism evidence="9 10">
    <name type="scientific">Brevibacillus choshinensis</name>
    <dbReference type="NCBI Taxonomy" id="54911"/>
    <lineage>
        <taxon>Bacteria</taxon>
        <taxon>Bacillati</taxon>
        <taxon>Bacillota</taxon>
        <taxon>Bacilli</taxon>
        <taxon>Bacillales</taxon>
        <taxon>Paenibacillaceae</taxon>
        <taxon>Brevibacillus</taxon>
    </lineage>
</organism>
<keyword evidence="1" id="KW-0547">Nucleotide-binding</keyword>
<dbReference type="RefSeq" id="WP_203354310.1">
    <property type="nucleotide sequence ID" value="NZ_CP069127.1"/>
</dbReference>
<reference evidence="9 10" key="1">
    <citation type="submission" date="2021-01" db="EMBL/GenBank/DDBJ databases">
        <title>Identification of strong promoters based on the transcriptome of Brevibacillus choshinensis.</title>
        <authorList>
            <person name="Yao D."/>
            <person name="Zhang K."/>
            <person name="Wu J."/>
        </authorList>
    </citation>
    <scope>NUCLEOTIDE SEQUENCE [LARGE SCALE GENOMIC DNA]</scope>
    <source>
        <strain evidence="9 10">HPD31-SP3</strain>
    </source>
</reference>
<dbReference type="InterPro" id="IPR027417">
    <property type="entry name" value="P-loop_NTPase"/>
</dbReference>
<dbReference type="SMART" id="SM00382">
    <property type="entry name" value="AAA"/>
    <property type="match status" value="1"/>
</dbReference>
<accession>A0ABX7FNJ5</accession>
<evidence type="ECO:0000256" key="1">
    <source>
        <dbReference type="ARBA" id="ARBA00022741"/>
    </source>
</evidence>
<feature type="modified residue" description="4-aspartylphosphate" evidence="6">
    <location>
        <position position="51"/>
    </location>
</feature>
<sequence>MQNLLIVDDEPSICVSLAFALEDEYAIWTATDAETAIETVRAESIDCVLLDLSLGQSSGLKLLSQLKSIRPQITVIMMTAYGTIESSVEAIKAGAYHYLTKPLHVDEVKLLLGKALEFQSLHKRVQVLSEAVRQHQSYAGIIGKSQAMSRVFDLISKVKDIPSSILITGESGTGKELVARAIHFEGNRSEAPFSVINCAAIPESLLESELFGHEKGTFTGAYQSKKGLFERSHGGTVFLDEIGEMPLALQAKLLRVIQDRVVTPLGSYEQKEVDIRIIAATNRQLEEEVAKGTFREDLFYRLNVIPIRTPALRERMEDIAPLLDHFLQRFSLSMGKREKTFTPEAKKWLYAYSYPGNVRELANLVEYAVALSQGERITLEDLPPALIERQQDARERLADRNGVAIPSGITLEEAERRIILHALEQHAGHRRKTADQLGISERGLRQKLKQYFEMDS</sequence>
<dbReference type="SUPFAM" id="SSF52540">
    <property type="entry name" value="P-loop containing nucleoside triphosphate hydrolases"/>
    <property type="match status" value="1"/>
</dbReference>
<dbReference type="PROSITE" id="PS00676">
    <property type="entry name" value="SIGMA54_INTERACT_2"/>
    <property type="match status" value="1"/>
</dbReference>
<keyword evidence="5" id="KW-0804">Transcription</keyword>
<dbReference type="SUPFAM" id="SSF46689">
    <property type="entry name" value="Homeodomain-like"/>
    <property type="match status" value="1"/>
</dbReference>
<dbReference type="Gene3D" id="3.40.50.300">
    <property type="entry name" value="P-loop containing nucleotide triphosphate hydrolases"/>
    <property type="match status" value="1"/>
</dbReference>
<dbReference type="Pfam" id="PF00158">
    <property type="entry name" value="Sigma54_activat"/>
    <property type="match status" value="1"/>
</dbReference>
<keyword evidence="6" id="KW-0597">Phosphoprotein</keyword>
<evidence type="ECO:0000256" key="5">
    <source>
        <dbReference type="ARBA" id="ARBA00023163"/>
    </source>
</evidence>
<dbReference type="SMART" id="SM00448">
    <property type="entry name" value="REC"/>
    <property type="match status" value="1"/>
</dbReference>